<dbReference type="PANTHER" id="PTHR43743">
    <property type="entry name" value="POTASSIUM-TRANSPORTING ATPASE ATP-BINDING SUBUNIT"/>
    <property type="match status" value="1"/>
</dbReference>
<dbReference type="Gene3D" id="2.70.150.10">
    <property type="entry name" value="Calcium-transporting ATPase, cytoplasmic transduction domain A"/>
    <property type="match status" value="1"/>
</dbReference>
<protein>
    <recommendedName>
        <fullName evidence="16">Potassium-transporting ATPase ATP-binding subunit</fullName>
        <ecNumber evidence="16">7.2.2.6</ecNumber>
    </recommendedName>
    <alternativeName>
        <fullName evidence="16">ATP phosphohydrolase [potassium-transporting] B chain</fullName>
    </alternativeName>
    <alternativeName>
        <fullName evidence="16">Potassium-binding and translocating subunit B</fullName>
    </alternativeName>
    <alternativeName>
        <fullName evidence="16">Potassium-translocating ATPase B chain</fullName>
    </alternativeName>
</protein>
<feature type="binding site" evidence="16">
    <location>
        <position position="394"/>
    </location>
    <ligand>
        <name>ATP</name>
        <dbReference type="ChEBI" id="CHEBI:30616"/>
    </ligand>
</feature>
<dbReference type="InterPro" id="IPR059000">
    <property type="entry name" value="ATPase_P-type_domA"/>
</dbReference>
<dbReference type="Gene3D" id="3.40.1110.10">
    <property type="entry name" value="Calcium-transporting ATPase, cytoplasmic domain N"/>
    <property type="match status" value="1"/>
</dbReference>
<evidence type="ECO:0000313" key="18">
    <source>
        <dbReference type="EMBL" id="MFD2602262.1"/>
    </source>
</evidence>
<dbReference type="InterPro" id="IPR001757">
    <property type="entry name" value="P_typ_ATPase"/>
</dbReference>
<evidence type="ECO:0000256" key="14">
    <source>
        <dbReference type="ARBA" id="ARBA00023065"/>
    </source>
</evidence>
<dbReference type="SUPFAM" id="SSF81665">
    <property type="entry name" value="Calcium ATPase, transmembrane domain M"/>
    <property type="match status" value="1"/>
</dbReference>
<keyword evidence="15 16" id="KW-0472">Membrane</keyword>
<evidence type="ECO:0000313" key="19">
    <source>
        <dbReference type="Proteomes" id="UP001597480"/>
    </source>
</evidence>
<dbReference type="InterPro" id="IPR036412">
    <property type="entry name" value="HAD-like_sf"/>
</dbReference>
<comment type="similarity">
    <text evidence="16">Belongs to the cation transport ATPase (P-type) (TC 3.A.3) family. Type IA subfamily.</text>
</comment>
<keyword evidence="9 16" id="KW-0067">ATP-binding</keyword>
<dbReference type="SFLD" id="SFLDF00027">
    <property type="entry name" value="p-type_atpase"/>
    <property type="match status" value="1"/>
</dbReference>
<dbReference type="Pfam" id="PF00122">
    <property type="entry name" value="E1-E2_ATPase"/>
    <property type="match status" value="1"/>
</dbReference>
<evidence type="ECO:0000256" key="8">
    <source>
        <dbReference type="ARBA" id="ARBA00022741"/>
    </source>
</evidence>
<dbReference type="CDD" id="cd02078">
    <property type="entry name" value="P-type_ATPase_K"/>
    <property type="match status" value="1"/>
</dbReference>
<feature type="domain" description="P-type ATPase A" evidence="17">
    <location>
        <begin position="119"/>
        <end position="211"/>
    </location>
</feature>
<dbReference type="SFLD" id="SFLDS00003">
    <property type="entry name" value="Haloacid_Dehalogenase"/>
    <property type="match status" value="1"/>
</dbReference>
<feature type="transmembrane region" description="Helical" evidence="16">
    <location>
        <begin position="34"/>
        <end position="55"/>
    </location>
</feature>
<dbReference type="HAMAP" id="MF_00285">
    <property type="entry name" value="KdpB"/>
    <property type="match status" value="1"/>
</dbReference>
<dbReference type="NCBIfam" id="TIGR01494">
    <property type="entry name" value="ATPase_P-type"/>
    <property type="match status" value="2"/>
</dbReference>
<dbReference type="Proteomes" id="UP001597480">
    <property type="component" value="Unassembled WGS sequence"/>
</dbReference>
<evidence type="ECO:0000256" key="12">
    <source>
        <dbReference type="ARBA" id="ARBA00022967"/>
    </source>
</evidence>
<keyword evidence="4 16" id="KW-0633">Potassium transport</keyword>
<feature type="binding site" evidence="16">
    <location>
        <position position="521"/>
    </location>
    <ligand>
        <name>Mg(2+)</name>
        <dbReference type="ChEBI" id="CHEBI:18420"/>
    </ligand>
</feature>
<comment type="subunit">
    <text evidence="16">The system is composed of three essential subunits: KdpA, KdpB and KdpC.</text>
</comment>
<evidence type="ECO:0000256" key="1">
    <source>
        <dbReference type="ARBA" id="ARBA00004370"/>
    </source>
</evidence>
<evidence type="ECO:0000256" key="4">
    <source>
        <dbReference type="ARBA" id="ARBA00022538"/>
    </source>
</evidence>
<feature type="binding site" evidence="16">
    <location>
        <position position="517"/>
    </location>
    <ligand>
        <name>Mg(2+)</name>
        <dbReference type="ChEBI" id="CHEBI:18420"/>
    </ligand>
</feature>
<comment type="function">
    <text evidence="16">Part of the high-affinity ATP-driven potassium transport (or Kdp) system, which catalyzes the hydrolysis of ATP coupled with the electrogenic transport of potassium into the cytoplasm. This subunit is responsible for energy coupling to the transport system and for the release of the potassium ions to the cytoplasm.</text>
</comment>
<organism evidence="18 19">
    <name type="scientific">Flavobacterium suzhouense</name>
    <dbReference type="NCBI Taxonomy" id="1529638"/>
    <lineage>
        <taxon>Bacteria</taxon>
        <taxon>Pseudomonadati</taxon>
        <taxon>Bacteroidota</taxon>
        <taxon>Flavobacteriia</taxon>
        <taxon>Flavobacteriales</taxon>
        <taxon>Flavobacteriaceae</taxon>
        <taxon>Flavobacterium</taxon>
    </lineage>
</organism>
<keyword evidence="2 16" id="KW-0813">Transport</keyword>
<feature type="transmembrane region" description="Helical" evidence="16">
    <location>
        <begin position="616"/>
        <end position="635"/>
    </location>
</feature>
<evidence type="ECO:0000256" key="15">
    <source>
        <dbReference type="ARBA" id="ARBA00023136"/>
    </source>
</evidence>
<comment type="caution">
    <text evidence="18">The sequence shown here is derived from an EMBL/GenBank/DDBJ whole genome shotgun (WGS) entry which is preliminary data.</text>
</comment>
<keyword evidence="3 16" id="KW-1003">Cell membrane</keyword>
<keyword evidence="19" id="KW-1185">Reference proteome</keyword>
<dbReference type="EC" id="7.2.2.6" evidence="16"/>
<keyword evidence="5 16" id="KW-0597">Phosphoprotein</keyword>
<dbReference type="PROSITE" id="PS00154">
    <property type="entry name" value="ATPASE_E1_E2"/>
    <property type="match status" value="1"/>
</dbReference>
<dbReference type="InterPro" id="IPR023214">
    <property type="entry name" value="HAD_sf"/>
</dbReference>
<sequence>MKNQNTTLFQPDLVKQALKQSFVKLNPASLVKNPVMFTVEIGTVIMLCVCAWILAGETSQGSFAYNFTIFLILLFTLLFANFAEAIAEARGKAQADSLRKTREETPARKIEMLGEIFKDEVKVVPSSNLKKGDVFICEPGDIIPMDGEIIEGLATIDESAITGESAPVIREAGGDKSSVTGGTKVLSDYIKVRVSTEPGESFLDKMIALVEGASRQKTPNEIALTILLAGFTLVFIIVCTTLQPFAAYANVTITIASFISLFVCLIPTTIGGLLSAIGIAGMDRALRANVITKSGKAVETAGDIDVLLLDKTGTITIGNRKATQFWPAEGVTREEFVKASVLSSVADETPEGKSILELAGIINSDYNIKGATFIKFTAETRSSGIDYEGNRIRKGACDAIKNIVEKAGNNFSKVITQKVEEISGNGGTPLVVSENEKVLGVIELQDIIKTGIAERFERLRKMGVKTVMVTGDNPLTAKFIAEKAGVDDFIAEAKPEDKMNYIKAEQQQGKLVAMMGDGTNDAPALAQADVGVAMNSGTQAAKEAGNMVDLDNDPTKLIEIVEIGKQLLMTRGTLTTFSIANDVAKYFAIIPALFIMAIPSLQGLNIMRLHSPESAILSAVIFNAIIIPFLIPLALKGVAYKPIGASALLRRNLFIYGLGGVIVPFIGIKLIDMLVSVFF</sequence>
<dbReference type="InterPro" id="IPR008250">
    <property type="entry name" value="ATPase_P-typ_transduc_dom_A_sf"/>
</dbReference>
<feature type="binding site" evidence="16">
    <location>
        <position position="347"/>
    </location>
    <ligand>
        <name>ATP</name>
        <dbReference type="ChEBI" id="CHEBI:30616"/>
    </ligand>
</feature>
<feature type="transmembrane region" description="Helical" evidence="16">
    <location>
        <begin position="222"/>
        <end position="245"/>
    </location>
</feature>
<feature type="transmembrane region" description="Helical" evidence="16">
    <location>
        <begin position="67"/>
        <end position="87"/>
    </location>
</feature>
<dbReference type="EMBL" id="JBHUMD010000017">
    <property type="protein sequence ID" value="MFD2602262.1"/>
    <property type="molecule type" value="Genomic_DNA"/>
</dbReference>
<feature type="active site" description="4-aspartylphosphate intermediate" evidence="16">
    <location>
        <position position="310"/>
    </location>
</feature>
<feature type="transmembrane region" description="Helical" evidence="16">
    <location>
        <begin position="655"/>
        <end position="678"/>
    </location>
</feature>
<reference evidence="19" key="1">
    <citation type="journal article" date="2019" name="Int. J. Syst. Evol. Microbiol.">
        <title>The Global Catalogue of Microorganisms (GCM) 10K type strain sequencing project: providing services to taxonomists for standard genome sequencing and annotation.</title>
        <authorList>
            <consortium name="The Broad Institute Genomics Platform"/>
            <consortium name="The Broad Institute Genome Sequencing Center for Infectious Disease"/>
            <person name="Wu L."/>
            <person name="Ma J."/>
        </authorList>
    </citation>
    <scope>NUCLEOTIDE SEQUENCE [LARGE SCALE GENOMIC DNA]</scope>
    <source>
        <strain evidence="19">KCTC 42107</strain>
    </source>
</reference>
<keyword evidence="6 16" id="KW-0812">Transmembrane</keyword>
<dbReference type="PANTHER" id="PTHR43743:SF1">
    <property type="entry name" value="POTASSIUM-TRANSPORTING ATPASE ATP-BINDING SUBUNIT"/>
    <property type="match status" value="1"/>
</dbReference>
<comment type="subcellular location">
    <subcellularLocation>
        <location evidence="16">Cell membrane</location>
        <topology evidence="16">Multi-pass membrane protein</topology>
    </subcellularLocation>
    <subcellularLocation>
        <location evidence="1">Membrane</location>
    </subcellularLocation>
</comment>
<dbReference type="SFLD" id="SFLDG00002">
    <property type="entry name" value="C1.7:_P-type_atpase_like"/>
    <property type="match status" value="1"/>
</dbReference>
<gene>
    <name evidence="16 18" type="primary">kdpB</name>
    <name evidence="18" type="ORF">ACFSR3_09360</name>
</gene>
<evidence type="ECO:0000256" key="5">
    <source>
        <dbReference type="ARBA" id="ARBA00022553"/>
    </source>
</evidence>
<dbReference type="InterPro" id="IPR044492">
    <property type="entry name" value="P_typ_ATPase_HD_dom"/>
</dbReference>
<evidence type="ECO:0000256" key="3">
    <source>
        <dbReference type="ARBA" id="ARBA00022475"/>
    </source>
</evidence>
<keyword evidence="12 16" id="KW-1278">Translocase</keyword>
<keyword evidence="14 16" id="KW-0406">Ion transport</keyword>
<evidence type="ECO:0000256" key="7">
    <source>
        <dbReference type="ARBA" id="ARBA00022723"/>
    </source>
</evidence>
<dbReference type="Pfam" id="PF00702">
    <property type="entry name" value="Hydrolase"/>
    <property type="match status" value="1"/>
</dbReference>
<dbReference type="PRINTS" id="PR00119">
    <property type="entry name" value="CATATPASE"/>
</dbReference>
<dbReference type="Gene3D" id="3.40.50.1000">
    <property type="entry name" value="HAD superfamily/HAD-like"/>
    <property type="match status" value="1"/>
</dbReference>
<feature type="transmembrane region" description="Helical" evidence="16">
    <location>
        <begin position="251"/>
        <end position="277"/>
    </location>
</feature>
<dbReference type="RefSeq" id="WP_379820738.1">
    <property type="nucleotide sequence ID" value="NZ_JBHUMD010000017.1"/>
</dbReference>
<dbReference type="InterPro" id="IPR006391">
    <property type="entry name" value="P-type_ATPase_bsu_IA"/>
</dbReference>
<evidence type="ECO:0000256" key="9">
    <source>
        <dbReference type="ARBA" id="ARBA00022840"/>
    </source>
</evidence>
<evidence type="ECO:0000256" key="10">
    <source>
        <dbReference type="ARBA" id="ARBA00022842"/>
    </source>
</evidence>
<comment type="catalytic activity">
    <reaction evidence="16">
        <text>K(+)(out) + ATP + H2O = K(+)(in) + ADP + phosphate + H(+)</text>
        <dbReference type="Rhea" id="RHEA:16777"/>
        <dbReference type="ChEBI" id="CHEBI:15377"/>
        <dbReference type="ChEBI" id="CHEBI:15378"/>
        <dbReference type="ChEBI" id="CHEBI:29103"/>
        <dbReference type="ChEBI" id="CHEBI:30616"/>
        <dbReference type="ChEBI" id="CHEBI:43474"/>
        <dbReference type="ChEBI" id="CHEBI:456216"/>
        <dbReference type="EC" id="7.2.2.6"/>
    </reaction>
</comment>
<keyword evidence="11 16" id="KW-0630">Potassium</keyword>
<evidence type="ECO:0000256" key="11">
    <source>
        <dbReference type="ARBA" id="ARBA00022958"/>
    </source>
</evidence>
<feature type="binding site" evidence="16">
    <location>
        <begin position="376"/>
        <end position="383"/>
    </location>
    <ligand>
        <name>ATP</name>
        <dbReference type="ChEBI" id="CHEBI:30616"/>
    </ligand>
</feature>
<evidence type="ECO:0000259" key="17">
    <source>
        <dbReference type="Pfam" id="PF00122"/>
    </source>
</evidence>
<keyword evidence="7 16" id="KW-0479">Metal-binding</keyword>
<feature type="transmembrane region" description="Helical" evidence="16">
    <location>
        <begin position="586"/>
        <end position="604"/>
    </location>
</feature>
<keyword evidence="13 16" id="KW-1133">Transmembrane helix</keyword>
<proteinExistence type="inferred from homology"/>
<name>A0ABW5NT33_9FLAO</name>
<dbReference type="NCBIfam" id="TIGR01497">
    <property type="entry name" value="kdpB"/>
    <property type="match status" value="1"/>
</dbReference>
<evidence type="ECO:0000256" key="2">
    <source>
        <dbReference type="ARBA" id="ARBA00022448"/>
    </source>
</evidence>
<dbReference type="InterPro" id="IPR023298">
    <property type="entry name" value="ATPase_P-typ_TM_dom_sf"/>
</dbReference>
<dbReference type="SUPFAM" id="SSF81653">
    <property type="entry name" value="Calcium ATPase, transduction domain A"/>
    <property type="match status" value="1"/>
</dbReference>
<dbReference type="InterPro" id="IPR023299">
    <property type="entry name" value="ATPase_P-typ_cyto_dom_N"/>
</dbReference>
<evidence type="ECO:0000256" key="6">
    <source>
        <dbReference type="ARBA" id="ARBA00022692"/>
    </source>
</evidence>
<dbReference type="InterPro" id="IPR018303">
    <property type="entry name" value="ATPase_P-typ_P_site"/>
</dbReference>
<evidence type="ECO:0000256" key="13">
    <source>
        <dbReference type="ARBA" id="ARBA00022989"/>
    </source>
</evidence>
<dbReference type="PROSITE" id="PS01229">
    <property type="entry name" value="COF_2"/>
    <property type="match status" value="1"/>
</dbReference>
<accession>A0ABW5NT33</accession>
<dbReference type="SUPFAM" id="SSF56784">
    <property type="entry name" value="HAD-like"/>
    <property type="match status" value="1"/>
</dbReference>
<evidence type="ECO:0000256" key="16">
    <source>
        <dbReference type="HAMAP-Rule" id="MF_00285"/>
    </source>
</evidence>
<keyword evidence="10 16" id="KW-0460">Magnesium</keyword>
<keyword evidence="8 16" id="KW-0547">Nucleotide-binding</keyword>
<feature type="binding site" evidence="16">
    <location>
        <position position="351"/>
    </location>
    <ligand>
        <name>ATP</name>
        <dbReference type="ChEBI" id="CHEBI:30616"/>
    </ligand>
</feature>